<dbReference type="AlphaFoldDB" id="A0A8S9ZL59"/>
<protein>
    <submittedName>
        <fullName evidence="2">Uncharacterized protein</fullName>
    </submittedName>
</protein>
<proteinExistence type="predicted"/>
<dbReference type="Proteomes" id="UP000605970">
    <property type="component" value="Unassembled WGS sequence"/>
</dbReference>
<sequence length="361" mass="42368">MNTSKNEKTVNDDRQIEENNEHKCLQPSNNIKVMETSFSKLNLDEKNKEINKTSLLVKPKPNDRWPQILLHQLNFYFSPPTCLTITKLEEELNLLFKQFFLCIKIQTERKEQVLLENPHLLPKLDGLQTTSLSQLIVQYMWEIYRRKDNQLEFLLPIIAFIEWARNSTFDCTASMQIMLCRLYDWNKLSDNRDFSVFPSIIPDNLIKQIAEYSFNQMKHFFMFKNALLTAIGSIGSCLLEDRIANLELVIVQCRSLLDKDFELINNSTLISSLRARVIQPISGSIKRIKLFLTKNVDINRMSQDENFNKKLNEVMEIIPESIRQPINKLMTEQILKWLNDNINCSVNEMNQTCDFLLAKFC</sequence>
<accession>A0A8S9ZL59</accession>
<reference evidence="2" key="1">
    <citation type="journal article" date="2020" name="Ecol. Evol.">
        <title>Genome structure and content of the rice root-knot nematode (Meloidogyne graminicola).</title>
        <authorList>
            <person name="Phan N.T."/>
            <person name="Danchin E.G.J."/>
            <person name="Klopp C."/>
            <person name="Perfus-Barbeoch L."/>
            <person name="Kozlowski D.K."/>
            <person name="Koutsovoulos G.D."/>
            <person name="Lopez-Roques C."/>
            <person name="Bouchez O."/>
            <person name="Zahm M."/>
            <person name="Besnard G."/>
            <person name="Bellafiore S."/>
        </authorList>
    </citation>
    <scope>NUCLEOTIDE SEQUENCE</scope>
    <source>
        <strain evidence="2">VN-18</strain>
    </source>
</reference>
<name>A0A8S9ZL59_9BILA</name>
<keyword evidence="3" id="KW-1185">Reference proteome</keyword>
<evidence type="ECO:0000313" key="3">
    <source>
        <dbReference type="Proteomes" id="UP000605970"/>
    </source>
</evidence>
<dbReference type="EMBL" id="JABEBT010000066">
    <property type="protein sequence ID" value="KAF7633970.1"/>
    <property type="molecule type" value="Genomic_DNA"/>
</dbReference>
<feature type="region of interest" description="Disordered" evidence="1">
    <location>
        <begin position="1"/>
        <end position="21"/>
    </location>
</feature>
<organism evidence="2 3">
    <name type="scientific">Meloidogyne graminicola</name>
    <dbReference type="NCBI Taxonomy" id="189291"/>
    <lineage>
        <taxon>Eukaryota</taxon>
        <taxon>Metazoa</taxon>
        <taxon>Ecdysozoa</taxon>
        <taxon>Nematoda</taxon>
        <taxon>Chromadorea</taxon>
        <taxon>Rhabditida</taxon>
        <taxon>Tylenchina</taxon>
        <taxon>Tylenchomorpha</taxon>
        <taxon>Tylenchoidea</taxon>
        <taxon>Meloidogynidae</taxon>
        <taxon>Meloidogyninae</taxon>
        <taxon>Meloidogyne</taxon>
    </lineage>
</organism>
<evidence type="ECO:0000256" key="1">
    <source>
        <dbReference type="SAM" id="MobiDB-lite"/>
    </source>
</evidence>
<gene>
    <name evidence="2" type="ORF">Mgra_00006598</name>
</gene>
<evidence type="ECO:0000313" key="2">
    <source>
        <dbReference type="EMBL" id="KAF7633970.1"/>
    </source>
</evidence>
<dbReference type="OrthoDB" id="10556523at2759"/>
<comment type="caution">
    <text evidence="2">The sequence shown here is derived from an EMBL/GenBank/DDBJ whole genome shotgun (WGS) entry which is preliminary data.</text>
</comment>